<organism evidence="1 2">
    <name type="scientific">Arachnia propionica</name>
    <dbReference type="NCBI Taxonomy" id="1750"/>
    <lineage>
        <taxon>Bacteria</taxon>
        <taxon>Bacillati</taxon>
        <taxon>Actinomycetota</taxon>
        <taxon>Actinomycetes</taxon>
        <taxon>Propionibacteriales</taxon>
        <taxon>Propionibacteriaceae</taxon>
        <taxon>Arachnia</taxon>
    </lineage>
</organism>
<sequence length="168" mass="17942">MTTSPRGVLLYDRDCGFCSRCVAWTGRPWLRTELHAIAVQATDPTALGLDRGACLEALHVVDRGGTVHVGSDAVAAALRASRLPWPLLGRLLTMPVIRRIAAAVYRIVARNRHRLPGGTDTCRLATTTRTSEPTPRGRVGLDFPLSSGTTIVVPRASTTSSTGRAADS</sequence>
<dbReference type="EMBL" id="RQYT01000039">
    <property type="protein sequence ID" value="RRD48477.1"/>
    <property type="molecule type" value="Genomic_DNA"/>
</dbReference>
<dbReference type="Proteomes" id="UP000280935">
    <property type="component" value="Unassembled WGS sequence"/>
</dbReference>
<dbReference type="GO" id="GO:0015035">
    <property type="term" value="F:protein-disulfide reductase activity"/>
    <property type="evidence" value="ECO:0007669"/>
    <property type="project" value="InterPro"/>
</dbReference>
<evidence type="ECO:0000313" key="1">
    <source>
        <dbReference type="EMBL" id="RRD48477.1"/>
    </source>
</evidence>
<proteinExistence type="predicted"/>
<dbReference type="AlphaFoldDB" id="A0A3P1WRT3"/>
<accession>A0A3P1WRT3</accession>
<dbReference type="OrthoDB" id="9813713at2"/>
<name>A0A3P1WRT3_9ACTN</name>
<protein>
    <submittedName>
        <fullName evidence="1">DUF393 domain-containing protein</fullName>
    </submittedName>
</protein>
<reference evidence="1 2" key="1">
    <citation type="submission" date="2018-11" db="EMBL/GenBank/DDBJ databases">
        <title>Genomes From Bacteria Associated with the Canine Oral Cavity: a Test Case for Automated Genome-Based Taxonomic Assignment.</title>
        <authorList>
            <person name="Coil D.A."/>
            <person name="Jospin G."/>
            <person name="Darling A.E."/>
            <person name="Wallis C."/>
            <person name="Davis I.J."/>
            <person name="Harris S."/>
            <person name="Eisen J.A."/>
            <person name="Holcombe L.J."/>
            <person name="O'Flynn C."/>
        </authorList>
    </citation>
    <scope>NUCLEOTIDE SEQUENCE [LARGE SCALE GENOMIC DNA]</scope>
    <source>
        <strain evidence="1 2">OH2822_COT-296</strain>
    </source>
</reference>
<gene>
    <name evidence="1" type="ORF">EII35_12665</name>
</gene>
<comment type="caution">
    <text evidence="1">The sequence shown here is derived from an EMBL/GenBank/DDBJ whole genome shotgun (WGS) entry which is preliminary data.</text>
</comment>
<dbReference type="RefSeq" id="WP_125228848.1">
    <property type="nucleotide sequence ID" value="NZ_RQYT01000039.1"/>
</dbReference>
<dbReference type="InterPro" id="IPR007263">
    <property type="entry name" value="DCC1-like"/>
</dbReference>
<evidence type="ECO:0000313" key="2">
    <source>
        <dbReference type="Proteomes" id="UP000280935"/>
    </source>
</evidence>
<dbReference type="Pfam" id="PF04134">
    <property type="entry name" value="DCC1-like"/>
    <property type="match status" value="1"/>
</dbReference>